<accession>Q22UL8</accession>
<feature type="transmembrane region" description="Helical" evidence="2">
    <location>
        <begin position="1040"/>
        <end position="1061"/>
    </location>
</feature>
<dbReference type="OrthoDB" id="347551at2759"/>
<organism evidence="4 5">
    <name type="scientific">Tetrahymena thermophila (strain SB210)</name>
    <dbReference type="NCBI Taxonomy" id="312017"/>
    <lineage>
        <taxon>Eukaryota</taxon>
        <taxon>Sar</taxon>
        <taxon>Alveolata</taxon>
        <taxon>Ciliophora</taxon>
        <taxon>Intramacronucleata</taxon>
        <taxon>Oligohymenophorea</taxon>
        <taxon>Hymenostomatida</taxon>
        <taxon>Tetrahymenina</taxon>
        <taxon>Tetrahymenidae</taxon>
        <taxon>Tetrahymena</taxon>
    </lineage>
</organism>
<feature type="transmembrane region" description="Helical" evidence="2">
    <location>
        <begin position="1323"/>
        <end position="1343"/>
    </location>
</feature>
<evidence type="ECO:0000256" key="2">
    <source>
        <dbReference type="SAM" id="Phobius"/>
    </source>
</evidence>
<sequence>MKKVFTNSILFILIFILKSINGQLDQLDEIEQYIQSKLNKQGIDNNYDNDIFNTPTTNDNNNNNNNKKGDNGKQLSPEKCNYSQLEFLKDFSYNITEQGVINATGLTDTVIVNDIDLDMIQCSSFKIIFNNMFFLKINGIKATNQVFQGSINSPSSRRVNQQLFYFKNVNKVQLENVDFYNVTLNNVIIFEIDQNVKYFGLSSVQMRYISTDQLFLQAKKFEIIKIENITFQNIKQNEYMRIFYLQSGTGVELVDVFMNGRQDISLEGFFCFIDIKNVKIENLKLENVFLIMSMEYYTSKIEINDFPSVFRFFGISYLRINKFRITDCQIAHSFLMMNINPFAFYDSQNAMKGQSQKNNIEFDQIYFDNIKINYDKEYIEEMIYLRKSQINHGFINILSSNYENGQESLIDLKLNNAVFKDIQKARMNDNDAGGIFNFMNYKNIQLVNITVENCHSPNAIIKIMKGDIIVIKDSKLINNSVSYQGGGIVHIKVSNNIIIRQTKFINNQSTEGGAIHSEFIGYFKVQDSLFQDNVARLGNGGAINAIHVKLIYVKSTIFDSNVSVKAGGSLYIKSSHYFGCVGFSNITAINNKYEKEYNAQYGGFAFIQETHTVIVNDTHVRDFYSEITGGAFYFSEIYNMSLSGITIYNCSSSQYAGAAFLSKIGLPNLGGSTFLKPKITMQIENCKSYFGGGLFIQNDDINLDLSNITFINNFGKIEGHDSIQNFQSLVVQKIQESNSDLLNSHKNVPFQRSMSDWSVEIKDFRSGSKVLFEFHIFALQIDDINTKISINPNPEHKGYEDVKNGSYEIIDENNWESQSKSQQSQIRNQSRKNRDISDFLQIQKVDENDASHYISLLQEVDLQSKFFAYSSYFIKGNDKRRLKFSLKMRYPYYQDQIFDDNFNVQVNIQFRDCKEGEFRMNYQAEICYQCPYSTYSFEKPTDMTTCKNKPNGVNSSYGNYWNLEKGFWRSESKPEVLVECSNLKENCKGGDQFDNFLCSEGHIGPLCEECDSSRQFWNETYAKTGLFSCTKCKDIKNNKLIILGVCLALLSLLIIILFSTYKKVTNNIYRYYLTKMKICYIGSSYYKMTLSTAYLKIFLNFLQTIQMSQLIRFKDFRDILVVSNIVGQPLQTVFFSVDCWLSEYMSSKKELIETKILFVILAPFIFVIVISGISFLINKFNKKININKIKYITNTVIIYGLINIFSINCFRILVNTLFCREIGQKLYLKIDLTIQCDDNQELVQRQLFLYFPSCVLWTFLVPSIIFYGLFKQRSRLNNIAVRYKYGFLYNEYKNEYFYWDFIRMAKNIVLLIIANQYQSNSMWIFSIISIVITQLYTVCLIIIRPFNTSHLNKQEFQSSVLVSITFFASLMMSLQENMNSYRLTDIDYQNKKIGSYNDNQDNLIYMIGVFVAFLICAFSVKTIFNIFTSFFERRLLFSKIMACIFNRSVSFRTFVNIKKLRKLFEGIVEFSKTENRSKYDESLKNFMIRYKNMSVSEQAKLKYQISQTPQLQNIFTQNELNNKNKENIEMSQSISLKMNNRTQKNIFSIFQKYSSSVLSEKESGINQDHNQEQKNNKNIQFAQVSYNQITQIVSSQIISSNSSDSLKAHLISYQNENQKSEN</sequence>
<keyword evidence="5" id="KW-1185">Reference proteome</keyword>
<dbReference type="KEGG" id="tet:TTHERM_00551100"/>
<evidence type="ECO:0000313" key="5">
    <source>
        <dbReference type="Proteomes" id="UP000009168"/>
    </source>
</evidence>
<reference evidence="5" key="1">
    <citation type="journal article" date="2006" name="PLoS Biol.">
        <title>Macronuclear genome sequence of the ciliate Tetrahymena thermophila, a model eukaryote.</title>
        <authorList>
            <person name="Eisen J.A."/>
            <person name="Coyne R.S."/>
            <person name="Wu M."/>
            <person name="Wu D."/>
            <person name="Thiagarajan M."/>
            <person name="Wortman J.R."/>
            <person name="Badger J.H."/>
            <person name="Ren Q."/>
            <person name="Amedeo P."/>
            <person name="Jones K.M."/>
            <person name="Tallon L.J."/>
            <person name="Delcher A.L."/>
            <person name="Salzberg S.L."/>
            <person name="Silva J.C."/>
            <person name="Haas B.J."/>
            <person name="Majoros W.H."/>
            <person name="Farzad M."/>
            <person name="Carlton J.M."/>
            <person name="Smith R.K. Jr."/>
            <person name="Garg J."/>
            <person name="Pearlman R.E."/>
            <person name="Karrer K.M."/>
            <person name="Sun L."/>
            <person name="Manning G."/>
            <person name="Elde N.C."/>
            <person name="Turkewitz A.P."/>
            <person name="Asai D.J."/>
            <person name="Wilkes D.E."/>
            <person name="Wang Y."/>
            <person name="Cai H."/>
            <person name="Collins K."/>
            <person name="Stewart B.A."/>
            <person name="Lee S.R."/>
            <person name="Wilamowska K."/>
            <person name="Weinberg Z."/>
            <person name="Ruzzo W.L."/>
            <person name="Wloga D."/>
            <person name="Gaertig J."/>
            <person name="Frankel J."/>
            <person name="Tsao C.-C."/>
            <person name="Gorovsky M.A."/>
            <person name="Keeling P.J."/>
            <person name="Waller R.F."/>
            <person name="Patron N.J."/>
            <person name="Cherry J.M."/>
            <person name="Stover N.A."/>
            <person name="Krieger C.J."/>
            <person name="del Toro C."/>
            <person name="Ryder H.F."/>
            <person name="Williamson S.C."/>
            <person name="Barbeau R.A."/>
            <person name="Hamilton E.P."/>
            <person name="Orias E."/>
        </authorList>
    </citation>
    <scope>NUCLEOTIDE SEQUENCE [LARGE SCALE GENOMIC DNA]</scope>
    <source>
        <strain evidence="5">SB210</strain>
    </source>
</reference>
<dbReference type="InterPro" id="IPR011050">
    <property type="entry name" value="Pectin_lyase_fold/virulence"/>
</dbReference>
<gene>
    <name evidence="4" type="ORF">TTHERM_00551100</name>
</gene>
<evidence type="ECO:0000313" key="4">
    <source>
        <dbReference type="EMBL" id="EAR88952.2"/>
    </source>
</evidence>
<evidence type="ECO:0000256" key="1">
    <source>
        <dbReference type="SAM" id="MobiDB-lite"/>
    </source>
</evidence>
<feature type="chain" id="PRO_5004201646" evidence="3">
    <location>
        <begin position="23"/>
        <end position="1622"/>
    </location>
</feature>
<feature type="transmembrane region" description="Helical" evidence="2">
    <location>
        <begin position="1156"/>
        <end position="1177"/>
    </location>
</feature>
<proteinExistence type="predicted"/>
<dbReference type="GeneID" id="7840645"/>
<protein>
    <submittedName>
        <fullName evidence="4">Transmembrane protein, putative</fullName>
    </submittedName>
</protein>
<keyword evidence="2" id="KW-1133">Transmembrane helix</keyword>
<feature type="region of interest" description="Disordered" evidence="1">
    <location>
        <begin position="49"/>
        <end position="76"/>
    </location>
</feature>
<keyword evidence="3" id="KW-0732">Signal</keyword>
<dbReference type="PANTHER" id="PTHR11319">
    <property type="entry name" value="G PROTEIN-COUPLED RECEPTOR-RELATED"/>
    <property type="match status" value="1"/>
</dbReference>
<dbReference type="HOGENOM" id="CLU_245524_0_0_1"/>
<keyword evidence="2" id="KW-0472">Membrane</keyword>
<feature type="signal peptide" evidence="3">
    <location>
        <begin position="1"/>
        <end position="22"/>
    </location>
</feature>
<dbReference type="EMBL" id="GG662828">
    <property type="protein sequence ID" value="EAR88952.2"/>
    <property type="molecule type" value="Genomic_DNA"/>
</dbReference>
<feature type="transmembrane region" description="Helical" evidence="2">
    <location>
        <begin position="1197"/>
        <end position="1218"/>
    </location>
</feature>
<keyword evidence="2 4" id="KW-0812">Transmembrane</keyword>
<dbReference type="SUPFAM" id="SSF51126">
    <property type="entry name" value="Pectin lyase-like"/>
    <property type="match status" value="1"/>
</dbReference>
<feature type="transmembrane region" description="Helical" evidence="2">
    <location>
        <begin position="1403"/>
        <end position="1431"/>
    </location>
</feature>
<feature type="transmembrane region" description="Helical" evidence="2">
    <location>
        <begin position="1247"/>
        <end position="1270"/>
    </location>
</feature>
<evidence type="ECO:0000256" key="3">
    <source>
        <dbReference type="SAM" id="SignalP"/>
    </source>
</evidence>
<dbReference type="InParanoid" id="Q22UL8"/>
<dbReference type="Proteomes" id="UP000009168">
    <property type="component" value="Unassembled WGS sequence"/>
</dbReference>
<feature type="transmembrane region" description="Helical" evidence="2">
    <location>
        <begin position="1355"/>
        <end position="1374"/>
    </location>
</feature>
<name>Q22UL8_TETTS</name>
<dbReference type="RefSeq" id="XP_001009197.2">
    <property type="nucleotide sequence ID" value="XM_001009197.2"/>
</dbReference>
<dbReference type="PANTHER" id="PTHR11319:SF35">
    <property type="entry name" value="OUTER MEMBRANE PROTEIN PMPC-RELATED"/>
    <property type="match status" value="1"/>
</dbReference>